<protein>
    <submittedName>
        <fullName evidence="2">Uncharacterized protein</fullName>
    </submittedName>
</protein>
<evidence type="ECO:0000256" key="1">
    <source>
        <dbReference type="SAM" id="MobiDB-lite"/>
    </source>
</evidence>
<dbReference type="AlphaFoldDB" id="A0A822CIR7"/>
<dbReference type="EMBL" id="CAJOBR010048419">
    <property type="protein sequence ID" value="CAF5044819.1"/>
    <property type="molecule type" value="Genomic_DNA"/>
</dbReference>
<feature type="region of interest" description="Disordered" evidence="1">
    <location>
        <begin position="1"/>
        <end position="86"/>
    </location>
</feature>
<proteinExistence type="predicted"/>
<name>A0A822CIR7_9BILA</name>
<sequence>IVDGHKVRTESGQSDSSRRPGLRIDYLDRPTARRFVIVRPQDNTTKRRTSRSSSASSASSARSSKERVRSVSNDDQREVVNSKNAK</sequence>
<evidence type="ECO:0000313" key="3">
    <source>
        <dbReference type="Proteomes" id="UP000663848"/>
    </source>
</evidence>
<organism evidence="2 3">
    <name type="scientific">Rotaria socialis</name>
    <dbReference type="NCBI Taxonomy" id="392032"/>
    <lineage>
        <taxon>Eukaryota</taxon>
        <taxon>Metazoa</taxon>
        <taxon>Spiralia</taxon>
        <taxon>Gnathifera</taxon>
        <taxon>Rotifera</taxon>
        <taxon>Eurotatoria</taxon>
        <taxon>Bdelloidea</taxon>
        <taxon>Philodinida</taxon>
        <taxon>Philodinidae</taxon>
        <taxon>Rotaria</taxon>
    </lineage>
</organism>
<feature type="compositionally biased region" description="Basic and acidic residues" evidence="1">
    <location>
        <begin position="63"/>
        <end position="80"/>
    </location>
</feature>
<evidence type="ECO:0000313" key="2">
    <source>
        <dbReference type="EMBL" id="CAF5044819.1"/>
    </source>
</evidence>
<dbReference type="Proteomes" id="UP000663848">
    <property type="component" value="Unassembled WGS sequence"/>
</dbReference>
<gene>
    <name evidence="2" type="ORF">QYT958_LOCUS41657</name>
</gene>
<feature type="non-terminal residue" evidence="2">
    <location>
        <position position="86"/>
    </location>
</feature>
<feature type="compositionally biased region" description="Low complexity" evidence="1">
    <location>
        <begin position="51"/>
        <end position="62"/>
    </location>
</feature>
<feature type="non-terminal residue" evidence="2">
    <location>
        <position position="1"/>
    </location>
</feature>
<comment type="caution">
    <text evidence="2">The sequence shown here is derived from an EMBL/GenBank/DDBJ whole genome shotgun (WGS) entry which is preliminary data.</text>
</comment>
<accession>A0A822CIR7</accession>
<reference evidence="2" key="1">
    <citation type="submission" date="2021-02" db="EMBL/GenBank/DDBJ databases">
        <authorList>
            <person name="Nowell W R."/>
        </authorList>
    </citation>
    <scope>NUCLEOTIDE SEQUENCE</scope>
</reference>